<dbReference type="PANTHER" id="PTHR14296:SF16">
    <property type="entry name" value="REMODELING AND SPACING FACTOR 1"/>
    <property type="match status" value="1"/>
</dbReference>
<evidence type="ECO:0000256" key="3">
    <source>
        <dbReference type="ARBA" id="ARBA00022833"/>
    </source>
</evidence>
<dbReference type="Proteomes" id="UP000038040">
    <property type="component" value="Unplaced"/>
</dbReference>
<dbReference type="WBParaSite" id="DME_0000596801-mRNA-1">
    <property type="protein sequence ID" value="DME_0000596801-mRNA-1"/>
    <property type="gene ID" value="DME_0000596801"/>
</dbReference>
<feature type="region of interest" description="Disordered" evidence="5">
    <location>
        <begin position="353"/>
        <end position="473"/>
    </location>
</feature>
<evidence type="ECO:0000313" key="10">
    <source>
        <dbReference type="WBParaSite" id="DME_0000596801-mRNA-1"/>
    </source>
</evidence>
<keyword evidence="9" id="KW-1185">Reference proteome</keyword>
<dbReference type="STRING" id="318479.A0A0N4UEY7"/>
<evidence type="ECO:0000313" key="9">
    <source>
        <dbReference type="Proteomes" id="UP000274756"/>
    </source>
</evidence>
<dbReference type="PANTHER" id="PTHR14296">
    <property type="entry name" value="REMODELING AND SPACING FACTOR 1"/>
    <property type="match status" value="1"/>
</dbReference>
<reference evidence="10" key="1">
    <citation type="submission" date="2016-04" db="UniProtKB">
        <authorList>
            <consortium name="WormBaseParasite"/>
        </authorList>
    </citation>
    <scope>IDENTIFICATION</scope>
</reference>
<keyword evidence="2 4" id="KW-0863">Zinc-finger</keyword>
<keyword evidence="1" id="KW-0479">Metal-binding</keyword>
<name>A0A0N4UEY7_DRAME</name>
<evidence type="ECO:0000313" key="7">
    <source>
        <dbReference type="EMBL" id="VDN50934.1"/>
    </source>
</evidence>
<dbReference type="InterPro" id="IPR011011">
    <property type="entry name" value="Znf_FYVE_PHD"/>
</dbReference>
<feature type="compositionally biased region" description="Acidic residues" evidence="5">
    <location>
        <begin position="396"/>
        <end position="416"/>
    </location>
</feature>
<dbReference type="SUPFAM" id="SSF57903">
    <property type="entry name" value="FYVE/PHD zinc finger"/>
    <property type="match status" value="1"/>
</dbReference>
<dbReference type="GO" id="GO:0045892">
    <property type="term" value="P:negative regulation of DNA-templated transcription"/>
    <property type="evidence" value="ECO:0007669"/>
    <property type="project" value="TreeGrafter"/>
</dbReference>
<reference evidence="7 9" key="2">
    <citation type="submission" date="2018-11" db="EMBL/GenBank/DDBJ databases">
        <authorList>
            <consortium name="Pathogen Informatics"/>
        </authorList>
    </citation>
    <scope>NUCLEOTIDE SEQUENCE [LARGE SCALE GENOMIC DNA]</scope>
</reference>
<dbReference type="InterPro" id="IPR019787">
    <property type="entry name" value="Znf_PHD-finger"/>
</dbReference>
<dbReference type="EMBL" id="UYYG01000010">
    <property type="protein sequence ID" value="VDN50934.1"/>
    <property type="molecule type" value="Genomic_DNA"/>
</dbReference>
<dbReference type="InterPro" id="IPR001965">
    <property type="entry name" value="Znf_PHD"/>
</dbReference>
<organism evidence="8 10">
    <name type="scientific">Dracunculus medinensis</name>
    <name type="common">Guinea worm</name>
    <dbReference type="NCBI Taxonomy" id="318479"/>
    <lineage>
        <taxon>Eukaryota</taxon>
        <taxon>Metazoa</taxon>
        <taxon>Ecdysozoa</taxon>
        <taxon>Nematoda</taxon>
        <taxon>Chromadorea</taxon>
        <taxon>Rhabditida</taxon>
        <taxon>Spirurina</taxon>
        <taxon>Dracunculoidea</taxon>
        <taxon>Dracunculidae</taxon>
        <taxon>Dracunculus</taxon>
    </lineage>
</organism>
<evidence type="ECO:0000256" key="4">
    <source>
        <dbReference type="PROSITE-ProRule" id="PRU00146"/>
    </source>
</evidence>
<evidence type="ECO:0000256" key="1">
    <source>
        <dbReference type="ARBA" id="ARBA00022723"/>
    </source>
</evidence>
<evidence type="ECO:0000313" key="8">
    <source>
        <dbReference type="Proteomes" id="UP000038040"/>
    </source>
</evidence>
<feature type="compositionally biased region" description="Basic and acidic residues" evidence="5">
    <location>
        <begin position="424"/>
        <end position="434"/>
    </location>
</feature>
<dbReference type="InterPro" id="IPR028938">
    <property type="entry name" value="Rsf1-like"/>
</dbReference>
<dbReference type="SMART" id="SM00249">
    <property type="entry name" value="PHD"/>
    <property type="match status" value="1"/>
</dbReference>
<evidence type="ECO:0000259" key="6">
    <source>
        <dbReference type="PROSITE" id="PS50016"/>
    </source>
</evidence>
<dbReference type="OrthoDB" id="10055895at2759"/>
<evidence type="ECO:0000256" key="5">
    <source>
        <dbReference type="SAM" id="MobiDB-lite"/>
    </source>
</evidence>
<dbReference type="CDD" id="cd15543">
    <property type="entry name" value="PHD_RSF1"/>
    <property type="match status" value="1"/>
</dbReference>
<keyword evidence="3" id="KW-0862">Zinc</keyword>
<proteinExistence type="predicted"/>
<dbReference type="AlphaFoldDB" id="A0A0N4UEY7"/>
<dbReference type="GO" id="GO:0031213">
    <property type="term" value="C:RSF complex"/>
    <property type="evidence" value="ECO:0007669"/>
    <property type="project" value="InterPro"/>
</dbReference>
<dbReference type="Proteomes" id="UP000274756">
    <property type="component" value="Unassembled WGS sequence"/>
</dbReference>
<evidence type="ECO:0000256" key="2">
    <source>
        <dbReference type="ARBA" id="ARBA00022771"/>
    </source>
</evidence>
<dbReference type="PROSITE" id="PS50016">
    <property type="entry name" value="ZF_PHD_2"/>
    <property type="match status" value="1"/>
</dbReference>
<feature type="compositionally biased region" description="Acidic residues" evidence="5">
    <location>
        <begin position="453"/>
        <end position="464"/>
    </location>
</feature>
<dbReference type="Gene3D" id="2.30.30.1150">
    <property type="match status" value="1"/>
</dbReference>
<accession>A0A0N4UEY7</accession>
<dbReference type="PROSITE" id="PS01359">
    <property type="entry name" value="ZF_PHD_1"/>
    <property type="match status" value="1"/>
</dbReference>
<sequence>MNEEPGNNVAAVDDITDVHSPLDEYSNLHNEKSTLPNKSGNSQERAMQELYKDPSFAVVCSFFNKFGSLLGMKPIYFSKLGEMFTNFHDTGRIDRELIDLHLTLLRKLNFKSARVNGWEKYLTKFCLVVPSLESEMLQLERYGYLNTPVSTKLAILRTLCESQFDYNLKFKENIVNSSSANDLRLLPVGVDGDGLEYWYQQDADLNVRIYCEEQDDQSGGSWVLVASSKEEFEFLIEKLKSNCSEEERKKIGINLETYIAYKSDSTKSSKINPQFSNKRGTFLDTFRSEFTALKTINNEKEIKRETPKQKEKIQEVSEEKFDISDSDFIYKDSEFVERRILPRRSARNAAISHLKELTGAKNKSNNKNDHINSKHSSNPGSKKMKENESCFKGNDGDEDIDEEEIKDDFFVSDEISESNSSSDDEFKPLSEIKKACKSQKQRSISNKKKTDGDEGIDDVDESDSESDRDAAKQRRKATEETKCMKCHKSSNPEVLLLCDMCDDAWHIWCLRPMLWFVPDGDWFCPKCHHFLLVEKFSFVLLELNDQLKSKAADDRK</sequence>
<dbReference type="Pfam" id="PF00628">
    <property type="entry name" value="PHD"/>
    <property type="match status" value="1"/>
</dbReference>
<dbReference type="InterPro" id="IPR019786">
    <property type="entry name" value="Zinc_finger_PHD-type_CS"/>
</dbReference>
<protein>
    <submittedName>
        <fullName evidence="10">PHD-type domain-containing protein</fullName>
    </submittedName>
</protein>
<dbReference type="GO" id="GO:0008270">
    <property type="term" value="F:zinc ion binding"/>
    <property type="evidence" value="ECO:0007669"/>
    <property type="project" value="UniProtKB-KW"/>
</dbReference>
<gene>
    <name evidence="7" type="ORF">DME_LOCUS907</name>
</gene>
<feature type="domain" description="PHD-type" evidence="6">
    <location>
        <begin position="480"/>
        <end position="530"/>
    </location>
</feature>
<dbReference type="GO" id="GO:0042393">
    <property type="term" value="F:histone binding"/>
    <property type="evidence" value="ECO:0007669"/>
    <property type="project" value="TreeGrafter"/>
</dbReference>